<keyword evidence="1" id="KW-0479">Metal-binding</keyword>
<keyword evidence="1" id="KW-0862">Zinc</keyword>
<dbReference type="OrthoDB" id="3798356at2759"/>
<dbReference type="EMBL" id="ML978066">
    <property type="protein sequence ID" value="KAF2020359.1"/>
    <property type="molecule type" value="Genomic_DNA"/>
</dbReference>
<feature type="compositionally biased region" description="Basic and acidic residues" evidence="2">
    <location>
        <begin position="113"/>
        <end position="123"/>
    </location>
</feature>
<evidence type="ECO:0000313" key="4">
    <source>
        <dbReference type="EMBL" id="KAF2020359.1"/>
    </source>
</evidence>
<name>A0A6A5Y511_9PLEO</name>
<sequence length="240" mass="26481">MLDEVEIQCRLKRTSPVPNCTLPFNEQVCPICFEPYIPKNEVSAHVDLSSKGASEISVRVRSCWPGSTCRHAFGHNCIEAHIRSAGPWSNKCPTCREEWFPEDETPPFTSTDGRIDNGGDNHGSHFTSNLSSRDNARDKAPLSLENKPKLSDSSCKESEAPKIDLGCGGCVGGVGRNLMRTPMANMEGLSNRGKVARSVQFLERILLTSNIDDDHPSISFRVQDVELAIEALWHALECRG</sequence>
<feature type="region of interest" description="Disordered" evidence="2">
    <location>
        <begin position="103"/>
        <end position="160"/>
    </location>
</feature>
<dbReference type="GO" id="GO:0008270">
    <property type="term" value="F:zinc ion binding"/>
    <property type="evidence" value="ECO:0007669"/>
    <property type="project" value="UniProtKB-KW"/>
</dbReference>
<proteinExistence type="predicted"/>
<dbReference type="Gene3D" id="3.30.40.10">
    <property type="entry name" value="Zinc/RING finger domain, C3HC4 (zinc finger)"/>
    <property type="match status" value="1"/>
</dbReference>
<dbReference type="InterPro" id="IPR013083">
    <property type="entry name" value="Znf_RING/FYVE/PHD"/>
</dbReference>
<keyword evidence="5" id="KW-1185">Reference proteome</keyword>
<keyword evidence="1" id="KW-0863">Zinc-finger</keyword>
<dbReference type="AlphaFoldDB" id="A0A6A5Y511"/>
<gene>
    <name evidence="4" type="ORF">BU24DRAFT_469146</name>
</gene>
<dbReference type="InterPro" id="IPR001841">
    <property type="entry name" value="Znf_RING"/>
</dbReference>
<dbReference type="PROSITE" id="PS50089">
    <property type="entry name" value="ZF_RING_2"/>
    <property type="match status" value="1"/>
</dbReference>
<reference evidence="4" key="1">
    <citation type="journal article" date="2020" name="Stud. Mycol.">
        <title>101 Dothideomycetes genomes: a test case for predicting lifestyles and emergence of pathogens.</title>
        <authorList>
            <person name="Haridas S."/>
            <person name="Albert R."/>
            <person name="Binder M."/>
            <person name="Bloem J."/>
            <person name="Labutti K."/>
            <person name="Salamov A."/>
            <person name="Andreopoulos B."/>
            <person name="Baker S."/>
            <person name="Barry K."/>
            <person name="Bills G."/>
            <person name="Bluhm B."/>
            <person name="Cannon C."/>
            <person name="Castanera R."/>
            <person name="Culley D."/>
            <person name="Daum C."/>
            <person name="Ezra D."/>
            <person name="Gonzalez J."/>
            <person name="Henrissat B."/>
            <person name="Kuo A."/>
            <person name="Liang C."/>
            <person name="Lipzen A."/>
            <person name="Lutzoni F."/>
            <person name="Magnuson J."/>
            <person name="Mondo S."/>
            <person name="Nolan M."/>
            <person name="Ohm R."/>
            <person name="Pangilinan J."/>
            <person name="Park H.-J."/>
            <person name="Ramirez L."/>
            <person name="Alfaro M."/>
            <person name="Sun H."/>
            <person name="Tritt A."/>
            <person name="Yoshinaga Y."/>
            <person name="Zwiers L.-H."/>
            <person name="Turgeon B."/>
            <person name="Goodwin S."/>
            <person name="Spatafora J."/>
            <person name="Crous P."/>
            <person name="Grigoriev I."/>
        </authorList>
    </citation>
    <scope>NUCLEOTIDE SEQUENCE</scope>
    <source>
        <strain evidence="4">CBS 175.79</strain>
    </source>
</reference>
<evidence type="ECO:0000256" key="1">
    <source>
        <dbReference type="PROSITE-ProRule" id="PRU00175"/>
    </source>
</evidence>
<evidence type="ECO:0000256" key="2">
    <source>
        <dbReference type="SAM" id="MobiDB-lite"/>
    </source>
</evidence>
<feature type="domain" description="RING-type" evidence="3">
    <location>
        <begin position="29"/>
        <end position="96"/>
    </location>
</feature>
<dbReference type="Proteomes" id="UP000799778">
    <property type="component" value="Unassembled WGS sequence"/>
</dbReference>
<feature type="compositionally biased region" description="Basic and acidic residues" evidence="2">
    <location>
        <begin position="134"/>
        <end position="160"/>
    </location>
</feature>
<organism evidence="4 5">
    <name type="scientific">Aaosphaeria arxii CBS 175.79</name>
    <dbReference type="NCBI Taxonomy" id="1450172"/>
    <lineage>
        <taxon>Eukaryota</taxon>
        <taxon>Fungi</taxon>
        <taxon>Dikarya</taxon>
        <taxon>Ascomycota</taxon>
        <taxon>Pezizomycotina</taxon>
        <taxon>Dothideomycetes</taxon>
        <taxon>Pleosporomycetidae</taxon>
        <taxon>Pleosporales</taxon>
        <taxon>Pleosporales incertae sedis</taxon>
        <taxon>Aaosphaeria</taxon>
    </lineage>
</organism>
<dbReference type="SUPFAM" id="SSF57850">
    <property type="entry name" value="RING/U-box"/>
    <property type="match status" value="1"/>
</dbReference>
<dbReference type="GeneID" id="54289988"/>
<accession>A0A6A5Y511</accession>
<evidence type="ECO:0000313" key="5">
    <source>
        <dbReference type="Proteomes" id="UP000799778"/>
    </source>
</evidence>
<protein>
    <recommendedName>
        <fullName evidence="3">RING-type domain-containing protein</fullName>
    </recommendedName>
</protein>
<feature type="compositionally biased region" description="Polar residues" evidence="2">
    <location>
        <begin position="124"/>
        <end position="133"/>
    </location>
</feature>
<dbReference type="RefSeq" id="XP_033388698.1">
    <property type="nucleotide sequence ID" value="XM_033532591.1"/>
</dbReference>
<evidence type="ECO:0000259" key="3">
    <source>
        <dbReference type="PROSITE" id="PS50089"/>
    </source>
</evidence>